<evidence type="ECO:0000256" key="2">
    <source>
        <dbReference type="ARBA" id="ARBA00009320"/>
    </source>
</evidence>
<keyword evidence="3 5" id="KW-0663">Pyridoxal phosphate</keyword>
<reference evidence="6 8" key="2">
    <citation type="journal article" date="2018" name="Plant J.">
        <title>The Physcomitrella patens chromosome-scale assembly reveals moss genome structure and evolution.</title>
        <authorList>
            <person name="Lang D."/>
            <person name="Ullrich K.K."/>
            <person name="Murat F."/>
            <person name="Fuchs J."/>
            <person name="Jenkins J."/>
            <person name="Haas F.B."/>
            <person name="Piednoel M."/>
            <person name="Gundlach H."/>
            <person name="Van Bel M."/>
            <person name="Meyberg R."/>
            <person name="Vives C."/>
            <person name="Morata J."/>
            <person name="Symeonidi A."/>
            <person name="Hiss M."/>
            <person name="Muchero W."/>
            <person name="Kamisugi Y."/>
            <person name="Saleh O."/>
            <person name="Blanc G."/>
            <person name="Decker E.L."/>
            <person name="van Gessel N."/>
            <person name="Grimwood J."/>
            <person name="Hayes R.D."/>
            <person name="Graham S.W."/>
            <person name="Gunter L.E."/>
            <person name="McDaniel S.F."/>
            <person name="Hoernstein S.N.W."/>
            <person name="Larsson A."/>
            <person name="Li F.W."/>
            <person name="Perroud P.F."/>
            <person name="Phillips J."/>
            <person name="Ranjan P."/>
            <person name="Rokshar D.S."/>
            <person name="Rothfels C.J."/>
            <person name="Schneider L."/>
            <person name="Shu S."/>
            <person name="Stevenson D.W."/>
            <person name="Thummler F."/>
            <person name="Tillich M."/>
            <person name="Villarreal Aguilar J.C."/>
            <person name="Widiez T."/>
            <person name="Wong G.K."/>
            <person name="Wymore A."/>
            <person name="Zhang Y."/>
            <person name="Zimmer A.D."/>
            <person name="Quatrano R.S."/>
            <person name="Mayer K.F.X."/>
            <person name="Goodstein D."/>
            <person name="Casacuberta J.M."/>
            <person name="Vandepoele K."/>
            <person name="Reski R."/>
            <person name="Cuming A.C."/>
            <person name="Tuskan G.A."/>
            <person name="Maumus F."/>
            <person name="Salse J."/>
            <person name="Schmutz J."/>
            <person name="Rensing S.A."/>
        </authorList>
    </citation>
    <scope>NUCLEOTIDE SEQUENCE [LARGE SCALE GENOMIC DNA]</scope>
    <source>
        <strain evidence="7 8">cv. Gransden 2004</strain>
    </source>
</reference>
<sequence>MVESPAAAPWMFVCNKGCVHLDTRPASVFLKSSTHGAYTTTRTCNDGAQVLLWERHIRRLFQSMEVLASAMSDRFPHPLGSFNGLHDLVNPSLQAGLHRALTLRRSGEEINITVLASPDHLSTCPDSERANLGWNVSVHMSNYVPRSPPPAAHIAVLGSRRRLPLAKFSLWASTREPLERAKPVGATEIVLVSDDGDGLLEGSVTNFFVVAMNPDLEVQTASLDDGVLPGVIRQLVIEVCKEDGIPVREVKPSWESRGTWTESFVTSSLRIVQQVGSIRRRQPCVPEMHLEHLKNCEWTEVRFQTHATVTDHVRNRVLQRALEESIPVREFFR</sequence>
<dbReference type="EMBL" id="ABEU02000001">
    <property type="protein sequence ID" value="PNR61589.1"/>
    <property type="molecule type" value="Genomic_DNA"/>
</dbReference>
<dbReference type="InterPro" id="IPR043131">
    <property type="entry name" value="BCAT-like_N"/>
</dbReference>
<dbReference type="PROSITE" id="PS00770">
    <property type="entry name" value="AA_TRANSFER_CLASS_4"/>
    <property type="match status" value="1"/>
</dbReference>
<dbReference type="Proteomes" id="UP000006727">
    <property type="component" value="Chromosome 1"/>
</dbReference>
<dbReference type="InterPro" id="IPR036038">
    <property type="entry name" value="Aminotransferase-like"/>
</dbReference>
<dbReference type="GO" id="GO:0003824">
    <property type="term" value="F:catalytic activity"/>
    <property type="evidence" value="ECO:0007669"/>
    <property type="project" value="InterPro"/>
</dbReference>
<dbReference type="Gramene" id="Pp3c1_190V3.2">
    <property type="protein sequence ID" value="Pp3c1_190V3.2"/>
    <property type="gene ID" value="Pp3c1_190"/>
</dbReference>
<comment type="cofactor">
    <cofactor evidence="1 5">
        <name>pyridoxal 5'-phosphate</name>
        <dbReference type="ChEBI" id="CHEBI:597326"/>
    </cofactor>
</comment>
<reference evidence="6 8" key="1">
    <citation type="journal article" date="2008" name="Science">
        <title>The Physcomitrella genome reveals evolutionary insights into the conquest of land by plants.</title>
        <authorList>
            <person name="Rensing S."/>
            <person name="Lang D."/>
            <person name="Zimmer A."/>
            <person name="Terry A."/>
            <person name="Salamov A."/>
            <person name="Shapiro H."/>
            <person name="Nishiyama T."/>
            <person name="Perroud P.-F."/>
            <person name="Lindquist E."/>
            <person name="Kamisugi Y."/>
            <person name="Tanahashi T."/>
            <person name="Sakakibara K."/>
            <person name="Fujita T."/>
            <person name="Oishi K."/>
            <person name="Shin-I T."/>
            <person name="Kuroki Y."/>
            <person name="Toyoda A."/>
            <person name="Suzuki Y."/>
            <person name="Hashimoto A."/>
            <person name="Yamaguchi K."/>
            <person name="Sugano A."/>
            <person name="Kohara Y."/>
            <person name="Fujiyama A."/>
            <person name="Anterola A."/>
            <person name="Aoki S."/>
            <person name="Ashton N."/>
            <person name="Barbazuk W.B."/>
            <person name="Barker E."/>
            <person name="Bennetzen J."/>
            <person name="Bezanilla M."/>
            <person name="Blankenship R."/>
            <person name="Cho S.H."/>
            <person name="Dutcher S."/>
            <person name="Estelle M."/>
            <person name="Fawcett J.A."/>
            <person name="Gundlach H."/>
            <person name="Hanada K."/>
            <person name="Heyl A."/>
            <person name="Hicks K.A."/>
            <person name="Hugh J."/>
            <person name="Lohr M."/>
            <person name="Mayer K."/>
            <person name="Melkozernov A."/>
            <person name="Murata T."/>
            <person name="Nelson D."/>
            <person name="Pils B."/>
            <person name="Prigge M."/>
            <person name="Reiss B."/>
            <person name="Renner T."/>
            <person name="Rombauts S."/>
            <person name="Rushton P."/>
            <person name="Sanderfoot A."/>
            <person name="Schween G."/>
            <person name="Shiu S.-H."/>
            <person name="Stueber K."/>
            <person name="Theodoulou F.L."/>
            <person name="Tu H."/>
            <person name="Van de Peer Y."/>
            <person name="Verrier P.J."/>
            <person name="Waters E."/>
            <person name="Wood A."/>
            <person name="Yang L."/>
            <person name="Cove D."/>
            <person name="Cuming A."/>
            <person name="Hasebe M."/>
            <person name="Lucas S."/>
            <person name="Mishler D.B."/>
            <person name="Reski R."/>
            <person name="Grigoriev I."/>
            <person name="Quatrano R.S."/>
            <person name="Boore J.L."/>
        </authorList>
    </citation>
    <scope>NUCLEOTIDE SEQUENCE [LARGE SCALE GENOMIC DNA]</scope>
    <source>
        <strain evidence="7 8">cv. Gransden 2004</strain>
    </source>
</reference>
<evidence type="ECO:0008006" key="9">
    <source>
        <dbReference type="Google" id="ProtNLM"/>
    </source>
</evidence>
<name>A0A2K1L6B9_PHYPA</name>
<dbReference type="RefSeq" id="XP_024368624.1">
    <property type="nucleotide sequence ID" value="XM_024512856.2"/>
</dbReference>
<dbReference type="PANTHER" id="PTHR47703:SF2">
    <property type="entry name" value="D-AMINOACID AMINOTRANSFERASE-LIKE PLP-DEPENDENT ENZYMES SUPERFAMILY PROTEIN"/>
    <property type="match status" value="1"/>
</dbReference>
<dbReference type="OMA" id="VLCHIGL"/>
<protein>
    <recommendedName>
        <fullName evidence="9">Aminotransferase class IV</fullName>
    </recommendedName>
</protein>
<accession>A0A2K1L6B9</accession>
<dbReference type="InterPro" id="IPR043132">
    <property type="entry name" value="BCAT-like_C"/>
</dbReference>
<dbReference type="PANTHER" id="PTHR47703">
    <property type="entry name" value="D-AMINOACID AMINOTRANSFERASE-LIKE PLP-DEPENDENT ENZYMES SUPERFAMILY PROTEIN"/>
    <property type="match status" value="1"/>
</dbReference>
<organism evidence="6">
    <name type="scientific">Physcomitrium patens</name>
    <name type="common">Spreading-leaved earth moss</name>
    <name type="synonym">Physcomitrella patens</name>
    <dbReference type="NCBI Taxonomy" id="3218"/>
    <lineage>
        <taxon>Eukaryota</taxon>
        <taxon>Viridiplantae</taxon>
        <taxon>Streptophyta</taxon>
        <taxon>Embryophyta</taxon>
        <taxon>Bryophyta</taxon>
        <taxon>Bryophytina</taxon>
        <taxon>Bryopsida</taxon>
        <taxon>Funariidae</taxon>
        <taxon>Funariales</taxon>
        <taxon>Funariaceae</taxon>
        <taxon>Physcomitrium</taxon>
    </lineage>
</organism>
<evidence type="ECO:0000256" key="5">
    <source>
        <dbReference type="RuleBase" id="RU004516"/>
    </source>
</evidence>
<evidence type="ECO:0000313" key="8">
    <source>
        <dbReference type="Proteomes" id="UP000006727"/>
    </source>
</evidence>
<dbReference type="InterPro" id="IPR018300">
    <property type="entry name" value="Aminotrans_IV_CS"/>
</dbReference>
<dbReference type="PaxDb" id="3218-PP1S283_26V6.1"/>
<evidence type="ECO:0000256" key="3">
    <source>
        <dbReference type="ARBA" id="ARBA00022898"/>
    </source>
</evidence>
<dbReference type="AlphaFoldDB" id="A0A2K1L6B9"/>
<dbReference type="Gramene" id="Pp3c1_190V3.1">
    <property type="protein sequence ID" value="Pp3c1_190V3.1"/>
    <property type="gene ID" value="Pp3c1_190"/>
</dbReference>
<dbReference type="Pfam" id="PF01063">
    <property type="entry name" value="Aminotran_4"/>
    <property type="match status" value="1"/>
</dbReference>
<dbReference type="InterPro" id="IPR001544">
    <property type="entry name" value="Aminotrans_IV"/>
</dbReference>
<reference evidence="7" key="3">
    <citation type="submission" date="2020-12" db="UniProtKB">
        <authorList>
            <consortium name="EnsemblPlants"/>
        </authorList>
    </citation>
    <scope>IDENTIFICATION</scope>
</reference>
<gene>
    <name evidence="7" type="primary">LOC112278928</name>
    <name evidence="6" type="ORF">PHYPA_000012</name>
</gene>
<dbReference type="EnsemblPlants" id="Pp3c1_190V3.2">
    <property type="protein sequence ID" value="Pp3c1_190V3.2"/>
    <property type="gene ID" value="Pp3c1_190"/>
</dbReference>
<keyword evidence="8" id="KW-1185">Reference proteome</keyword>
<dbReference type="Gene3D" id="3.30.470.10">
    <property type="match status" value="1"/>
</dbReference>
<evidence type="ECO:0000256" key="1">
    <source>
        <dbReference type="ARBA" id="ARBA00001933"/>
    </source>
</evidence>
<dbReference type="GeneID" id="112278928"/>
<evidence type="ECO:0000313" key="6">
    <source>
        <dbReference type="EMBL" id="PNR61589.1"/>
    </source>
</evidence>
<evidence type="ECO:0000313" key="7">
    <source>
        <dbReference type="EnsemblPlants" id="Pp3c1_190V3.1"/>
    </source>
</evidence>
<dbReference type="Gene3D" id="3.20.10.10">
    <property type="entry name" value="D-amino Acid Aminotransferase, subunit A, domain 2"/>
    <property type="match status" value="1"/>
</dbReference>
<evidence type="ECO:0000256" key="4">
    <source>
        <dbReference type="RuleBase" id="RU004106"/>
    </source>
</evidence>
<proteinExistence type="inferred from homology"/>
<comment type="similarity">
    <text evidence="2 4">Belongs to the class-IV pyridoxal-phosphate-dependent aminotransferase family.</text>
</comment>
<dbReference type="OrthoDB" id="59470at2759"/>
<dbReference type="EnsemblPlants" id="Pp3c1_190V3.1">
    <property type="protein sequence ID" value="Pp3c1_190V3.1"/>
    <property type="gene ID" value="Pp3c1_190"/>
</dbReference>
<dbReference type="SUPFAM" id="SSF56752">
    <property type="entry name" value="D-aminoacid aminotransferase-like PLP-dependent enzymes"/>
    <property type="match status" value="1"/>
</dbReference>